<organism evidence="2 3">
    <name type="scientific">Lentinus tigrinus ALCF2SS1-6</name>
    <dbReference type="NCBI Taxonomy" id="1328759"/>
    <lineage>
        <taxon>Eukaryota</taxon>
        <taxon>Fungi</taxon>
        <taxon>Dikarya</taxon>
        <taxon>Basidiomycota</taxon>
        <taxon>Agaricomycotina</taxon>
        <taxon>Agaricomycetes</taxon>
        <taxon>Polyporales</taxon>
        <taxon>Polyporaceae</taxon>
        <taxon>Lentinus</taxon>
    </lineage>
</organism>
<sequence length="340" mass="35797">MSIYPTSPQSTNTNAAIGLAIGGTSPLTADGTPVLQRKPSGDRVSKSSRKSHRHSLAATEYLDIYGGAQVTSPNPTSGSAPSPIGPIKSAMRKSTSIHANPQGRARVVKVGYTPGGAALRASSTVAGITTLRRAGDRTSMVGQSEEDMQHMLPPLSPALKSDARRERDTRALASALGLTSPSPQDHRLQSPVPTICPDDSITLAGDRTRHKNGMHSRVHSEAMSPGTEASARLGNLMLAEFTSMASLPSTRTVAGVPTSGSKARVVPRKNVNANAGVSISRADDRPPRVPSPPPLPSLAQMAMAHANPDEYNDYRSPTYSIYGLYEAERKSRMQAGDGGF</sequence>
<evidence type="ECO:0000313" key="2">
    <source>
        <dbReference type="EMBL" id="RPD66130.1"/>
    </source>
</evidence>
<feature type="region of interest" description="Disordered" evidence="1">
    <location>
        <begin position="21"/>
        <end position="56"/>
    </location>
</feature>
<name>A0A5C2SR42_9APHY</name>
<feature type="region of interest" description="Disordered" evidence="1">
    <location>
        <begin position="272"/>
        <end position="297"/>
    </location>
</feature>
<evidence type="ECO:0000256" key="1">
    <source>
        <dbReference type="SAM" id="MobiDB-lite"/>
    </source>
</evidence>
<feature type="compositionally biased region" description="Basic residues" evidence="1">
    <location>
        <begin position="46"/>
        <end position="55"/>
    </location>
</feature>
<keyword evidence="3" id="KW-1185">Reference proteome</keyword>
<dbReference type="AlphaFoldDB" id="A0A5C2SR42"/>
<dbReference type="Proteomes" id="UP000313359">
    <property type="component" value="Unassembled WGS sequence"/>
</dbReference>
<feature type="region of interest" description="Disordered" evidence="1">
    <location>
        <begin position="177"/>
        <end position="198"/>
    </location>
</feature>
<evidence type="ECO:0000313" key="3">
    <source>
        <dbReference type="Proteomes" id="UP000313359"/>
    </source>
</evidence>
<accession>A0A5C2SR42</accession>
<protein>
    <submittedName>
        <fullName evidence="2">Uncharacterized protein</fullName>
    </submittedName>
</protein>
<gene>
    <name evidence="2" type="ORF">L227DRAFT_570049</name>
</gene>
<proteinExistence type="predicted"/>
<dbReference type="OrthoDB" id="2983908at2759"/>
<dbReference type="STRING" id="1328759.A0A5C2SR42"/>
<dbReference type="EMBL" id="ML122251">
    <property type="protein sequence ID" value="RPD66130.1"/>
    <property type="molecule type" value="Genomic_DNA"/>
</dbReference>
<reference evidence="2" key="1">
    <citation type="journal article" date="2018" name="Genome Biol. Evol.">
        <title>Genomics and development of Lentinus tigrinus, a white-rot wood-decaying mushroom with dimorphic fruiting bodies.</title>
        <authorList>
            <person name="Wu B."/>
            <person name="Xu Z."/>
            <person name="Knudson A."/>
            <person name="Carlson A."/>
            <person name="Chen N."/>
            <person name="Kovaka S."/>
            <person name="LaButti K."/>
            <person name="Lipzen A."/>
            <person name="Pennachio C."/>
            <person name="Riley R."/>
            <person name="Schakwitz W."/>
            <person name="Umezawa K."/>
            <person name="Ohm R.A."/>
            <person name="Grigoriev I.V."/>
            <person name="Nagy L.G."/>
            <person name="Gibbons J."/>
            <person name="Hibbett D."/>
        </authorList>
    </citation>
    <scope>NUCLEOTIDE SEQUENCE [LARGE SCALE GENOMIC DNA]</scope>
    <source>
        <strain evidence="2">ALCF2SS1-6</strain>
    </source>
</reference>